<dbReference type="EMBL" id="BROD01000001">
    <property type="protein sequence ID" value="GKX65727.1"/>
    <property type="molecule type" value="Genomic_DNA"/>
</dbReference>
<protein>
    <submittedName>
        <fullName evidence="1">DegV domain-containing protein</fullName>
    </submittedName>
</protein>
<comment type="caution">
    <text evidence="1">The sequence shown here is derived from an EMBL/GenBank/DDBJ whole genome shotgun (WGS) entry which is preliminary data.</text>
</comment>
<dbReference type="Proteomes" id="UP001058074">
    <property type="component" value="Unassembled WGS sequence"/>
</dbReference>
<reference evidence="1" key="1">
    <citation type="journal article" date="2025" name="Int. J. Syst. Evol. Microbiol.">
        <title>Inconstantimicrobium mannanitabidum sp. nov., a novel member of the family Clostridiaceae isolated from anoxic soil under the treatment of reductive soil disinfestation.</title>
        <authorList>
            <person name="Ueki A."/>
            <person name="Tonouchi A."/>
            <person name="Honma S."/>
            <person name="Kaku N."/>
            <person name="Ueki K."/>
        </authorList>
    </citation>
    <scope>NUCLEOTIDE SEQUENCE</scope>
    <source>
        <strain evidence="1">TW13</strain>
    </source>
</reference>
<evidence type="ECO:0000313" key="2">
    <source>
        <dbReference type="Proteomes" id="UP001058074"/>
    </source>
</evidence>
<proteinExistence type="predicted"/>
<accession>A0ACB5R9B6</accession>
<gene>
    <name evidence="1" type="ORF">rsdtw13_09850</name>
</gene>
<name>A0ACB5R9B6_9CLOT</name>
<sequence>MGIKIVTDSTSYIPQDIKEEYDIRITSLNFVFGKESVREVDIDNSTFYKEMEEKGEIPTSSQPSIDELYKVFEEIVANGDDILAIFISSDMSGTYSSAHLAKNLILEKYPQANIEIQDSRTNCMQMGFQAIEAAKVAKNNGSMDEVLKRAEWVRDNSKFIFAPETLTYLKKGGRIGGAAAFLGTIFQIKPILTVEDGKTTVFDKVRTKKKAIDRFLNHLVEINESKGIGEVVVHHINAEEEGRQIALRIKELLNIDATVCSIGPVIGLHVGPGTTGVTYFTKE</sequence>
<evidence type="ECO:0000313" key="1">
    <source>
        <dbReference type="EMBL" id="GKX65727.1"/>
    </source>
</evidence>
<organism evidence="1 2">
    <name type="scientific">Inconstantimicrobium mannanitabidum</name>
    <dbReference type="NCBI Taxonomy" id="1604901"/>
    <lineage>
        <taxon>Bacteria</taxon>
        <taxon>Bacillati</taxon>
        <taxon>Bacillota</taxon>
        <taxon>Clostridia</taxon>
        <taxon>Eubacteriales</taxon>
        <taxon>Clostridiaceae</taxon>
        <taxon>Inconstantimicrobium</taxon>
    </lineage>
</organism>
<keyword evidence="2" id="KW-1185">Reference proteome</keyword>